<protein>
    <submittedName>
        <fullName evidence="2">Uncharacterized protein</fullName>
    </submittedName>
</protein>
<dbReference type="EnsemblPlants" id="MELO3C014452.2.1">
    <property type="protein sequence ID" value="MELO3C014452.2.1"/>
    <property type="gene ID" value="MELO3C014452.2"/>
</dbReference>
<evidence type="ECO:0000256" key="1">
    <source>
        <dbReference type="SAM" id="MobiDB-lite"/>
    </source>
</evidence>
<proteinExistence type="predicted"/>
<dbReference type="Gramene" id="MELO3C014452.2.1">
    <property type="protein sequence ID" value="MELO3C014452.2.1"/>
    <property type="gene ID" value="MELO3C014452.2"/>
</dbReference>
<feature type="compositionally biased region" description="Polar residues" evidence="1">
    <location>
        <begin position="99"/>
        <end position="116"/>
    </location>
</feature>
<sequence>MTIGASKCCSYTQILAHICPSNKQSQDISYRQKQARPDYVHNEVQAHLSTSTRHPTSLFAQWSDVAFRRNPSTKHKTIARHLVSSQTSTSRDYGHNKVQALSKQAHPSINSTSRSHSLPDVQARHSGQTSPPSTKQLQDKHAQTKCFSNDLLIF</sequence>
<accession>A0A9I9D8Q2</accession>
<feature type="compositionally biased region" description="Polar residues" evidence="1">
    <location>
        <begin position="125"/>
        <end position="136"/>
    </location>
</feature>
<name>A0A9I9D8Q2_CUCME</name>
<feature type="region of interest" description="Disordered" evidence="1">
    <location>
        <begin position="81"/>
        <end position="142"/>
    </location>
</feature>
<evidence type="ECO:0000313" key="2">
    <source>
        <dbReference type="EnsemblPlants" id="MELO3C014452.2.1"/>
    </source>
</evidence>
<reference evidence="2" key="1">
    <citation type="submission" date="2023-03" db="UniProtKB">
        <authorList>
            <consortium name="EnsemblPlants"/>
        </authorList>
    </citation>
    <scope>IDENTIFICATION</scope>
</reference>
<organism evidence="2">
    <name type="scientific">Cucumis melo</name>
    <name type="common">Muskmelon</name>
    <dbReference type="NCBI Taxonomy" id="3656"/>
    <lineage>
        <taxon>Eukaryota</taxon>
        <taxon>Viridiplantae</taxon>
        <taxon>Streptophyta</taxon>
        <taxon>Embryophyta</taxon>
        <taxon>Tracheophyta</taxon>
        <taxon>Spermatophyta</taxon>
        <taxon>Magnoliopsida</taxon>
        <taxon>eudicotyledons</taxon>
        <taxon>Gunneridae</taxon>
        <taxon>Pentapetalae</taxon>
        <taxon>rosids</taxon>
        <taxon>fabids</taxon>
        <taxon>Cucurbitales</taxon>
        <taxon>Cucurbitaceae</taxon>
        <taxon>Benincaseae</taxon>
        <taxon>Cucumis</taxon>
    </lineage>
</organism>
<dbReference type="AlphaFoldDB" id="A0A9I9D8Q2"/>